<dbReference type="Pfam" id="PF02875">
    <property type="entry name" value="Mur_ligase_C"/>
    <property type="match status" value="1"/>
</dbReference>
<dbReference type="EMBL" id="PCRM01000040">
    <property type="protein sequence ID" value="PIP21428.1"/>
    <property type="molecule type" value="Genomic_DNA"/>
</dbReference>
<evidence type="ECO:0000259" key="5">
    <source>
        <dbReference type="Pfam" id="PF02875"/>
    </source>
</evidence>
<accession>A0A2G9YQB7</accession>
<dbReference type="Proteomes" id="UP000231567">
    <property type="component" value="Unassembled WGS sequence"/>
</dbReference>
<dbReference type="GO" id="GO:0016881">
    <property type="term" value="F:acid-amino acid ligase activity"/>
    <property type="evidence" value="ECO:0007669"/>
    <property type="project" value="InterPro"/>
</dbReference>
<feature type="domain" description="Mur ligase C-terminal" evidence="5">
    <location>
        <begin position="229"/>
        <end position="346"/>
    </location>
</feature>
<evidence type="ECO:0008006" key="9">
    <source>
        <dbReference type="Google" id="ProtNLM"/>
    </source>
</evidence>
<dbReference type="InterPro" id="IPR051046">
    <property type="entry name" value="MurCDEF_CellWall_CoF430Synth"/>
</dbReference>
<evidence type="ECO:0000313" key="8">
    <source>
        <dbReference type="Proteomes" id="UP000231567"/>
    </source>
</evidence>
<keyword evidence="4" id="KW-0732">Signal</keyword>
<dbReference type="SUPFAM" id="SSF53623">
    <property type="entry name" value="MurD-like peptide ligases, catalytic domain"/>
    <property type="match status" value="1"/>
</dbReference>
<evidence type="ECO:0000256" key="3">
    <source>
        <dbReference type="ARBA" id="ARBA00022840"/>
    </source>
</evidence>
<protein>
    <recommendedName>
        <fullName evidence="9">UDP-N-acetylmuramoyl-tripeptide--D-alanyl-D-alanine ligase</fullName>
    </recommendedName>
</protein>
<keyword evidence="3" id="KW-0067">ATP-binding</keyword>
<dbReference type="PANTHER" id="PTHR43024:SF1">
    <property type="entry name" value="UDP-N-ACETYLMURAMOYL-TRIPEPTIDE--D-ALANYL-D-ALANINE LIGASE"/>
    <property type="match status" value="1"/>
</dbReference>
<keyword evidence="1" id="KW-0436">Ligase</keyword>
<dbReference type="InterPro" id="IPR036565">
    <property type="entry name" value="Mur-like_cat_sf"/>
</dbReference>
<evidence type="ECO:0000256" key="2">
    <source>
        <dbReference type="ARBA" id="ARBA00022741"/>
    </source>
</evidence>
<proteinExistence type="predicted"/>
<comment type="caution">
    <text evidence="7">The sequence shown here is derived from an EMBL/GenBank/DDBJ whole genome shotgun (WGS) entry which is preliminary data.</text>
</comment>
<name>A0A2G9YQB7_9BACT</name>
<feature type="domain" description="Mur ligase central" evidence="6">
    <location>
        <begin position="31"/>
        <end position="78"/>
    </location>
</feature>
<evidence type="ECO:0000256" key="1">
    <source>
        <dbReference type="ARBA" id="ARBA00022598"/>
    </source>
</evidence>
<keyword evidence="2" id="KW-0547">Nucleotide-binding</keyword>
<evidence type="ECO:0000256" key="4">
    <source>
        <dbReference type="SAM" id="SignalP"/>
    </source>
</evidence>
<dbReference type="Pfam" id="PF08245">
    <property type="entry name" value="Mur_ligase_M"/>
    <property type="match status" value="2"/>
</dbReference>
<dbReference type="InterPro" id="IPR036615">
    <property type="entry name" value="Mur_ligase_C_dom_sf"/>
</dbReference>
<reference evidence="7 8" key="1">
    <citation type="submission" date="2017-09" db="EMBL/GenBank/DDBJ databases">
        <title>Depth-based differentiation of microbial function through sediment-hosted aquifers and enrichment of novel symbionts in the deep terrestrial subsurface.</title>
        <authorList>
            <person name="Probst A.J."/>
            <person name="Ladd B."/>
            <person name="Jarett J.K."/>
            <person name="Geller-Mcgrath D.E."/>
            <person name="Sieber C.M."/>
            <person name="Emerson J.B."/>
            <person name="Anantharaman K."/>
            <person name="Thomas B.C."/>
            <person name="Malmstrom R."/>
            <person name="Stieglmeier M."/>
            <person name="Klingl A."/>
            <person name="Woyke T."/>
            <person name="Ryan C.M."/>
            <person name="Banfield J.F."/>
        </authorList>
    </citation>
    <scope>NUCLEOTIDE SEQUENCE [LARGE SCALE GENOMIC DNA]</scope>
    <source>
        <strain evidence="7">CG23_combo_of_CG06-09_8_20_14_all_40_13</strain>
    </source>
</reference>
<dbReference type="AlphaFoldDB" id="A0A2G9YQB7"/>
<dbReference type="PANTHER" id="PTHR43024">
    <property type="entry name" value="UDP-N-ACETYLMURAMOYL-TRIPEPTIDE--D-ALANYL-D-ALANINE LIGASE"/>
    <property type="match status" value="1"/>
</dbReference>
<dbReference type="GO" id="GO:0005524">
    <property type="term" value="F:ATP binding"/>
    <property type="evidence" value="ECO:0007669"/>
    <property type="project" value="UniProtKB-KW"/>
</dbReference>
<feature type="signal peptide" evidence="4">
    <location>
        <begin position="1"/>
        <end position="19"/>
    </location>
</feature>
<feature type="domain" description="Mur ligase central" evidence="6">
    <location>
        <begin position="108"/>
        <end position="200"/>
    </location>
</feature>
<evidence type="ECO:0000259" key="6">
    <source>
        <dbReference type="Pfam" id="PF08245"/>
    </source>
</evidence>
<sequence>MKKILLKILQAILRMYASALLKLKKPTIVAVTGSAGKTSTKEALFEVLKIKFKKNISKSYGNLNNEIGLPLAVFHFKRTYSGLEYSAVICWIFLKFSLYVLKILPYPKVLVLEMAADKIGDMAYLTTFVKPKVSVITNIASAHLESFQTLENVAKEKRKILEVLPKDGLAVVSRNDVENYQLGSRTQAQVKLFGEDNAQEEICQIVGEYFGIKRGDIEKTLTQIKPLAGRLNLISGKNDSWILDDTYNANPASTIYALQNLQKQASRLKAERKIVLLGDMLELGKDAIALHQQIGEQIRQQADIFVAVGEAVKAAKPDFCFSNPLLAAEFLLKKIQRKDIILIKGSQGMRMEQAVEKLMANPKQAQEILVRQSASWKAKPLVKA</sequence>
<dbReference type="InterPro" id="IPR004101">
    <property type="entry name" value="Mur_ligase_C"/>
</dbReference>
<organism evidence="7 8">
    <name type="scientific">Candidatus Nealsonbacteria bacterium CG23_combo_of_CG06-09_8_20_14_all_40_13</name>
    <dbReference type="NCBI Taxonomy" id="1974724"/>
    <lineage>
        <taxon>Bacteria</taxon>
        <taxon>Candidatus Nealsoniibacteriota</taxon>
    </lineage>
</organism>
<dbReference type="Gene3D" id="3.90.190.20">
    <property type="entry name" value="Mur ligase, C-terminal domain"/>
    <property type="match status" value="1"/>
</dbReference>
<feature type="chain" id="PRO_5013903542" description="UDP-N-acetylmuramoyl-tripeptide--D-alanyl-D-alanine ligase" evidence="4">
    <location>
        <begin position="20"/>
        <end position="384"/>
    </location>
</feature>
<dbReference type="InterPro" id="IPR013221">
    <property type="entry name" value="Mur_ligase_cen"/>
</dbReference>
<evidence type="ECO:0000313" key="7">
    <source>
        <dbReference type="EMBL" id="PIP21428.1"/>
    </source>
</evidence>
<gene>
    <name evidence="7" type="ORF">COX39_03000</name>
</gene>
<dbReference type="Gene3D" id="3.40.1190.10">
    <property type="entry name" value="Mur-like, catalytic domain"/>
    <property type="match status" value="1"/>
</dbReference>
<dbReference type="SUPFAM" id="SSF53244">
    <property type="entry name" value="MurD-like peptide ligases, peptide-binding domain"/>
    <property type="match status" value="1"/>
</dbReference>